<dbReference type="InterPro" id="IPR013320">
    <property type="entry name" value="ConA-like_dom_sf"/>
</dbReference>
<dbReference type="AlphaFoldDB" id="A0A367FFF6"/>
<accession>A0A367FFF6</accession>
<organism evidence="1 2">
    <name type="scientific">Sphaerisporangium album</name>
    <dbReference type="NCBI Taxonomy" id="509200"/>
    <lineage>
        <taxon>Bacteria</taxon>
        <taxon>Bacillati</taxon>
        <taxon>Actinomycetota</taxon>
        <taxon>Actinomycetes</taxon>
        <taxon>Streptosporangiales</taxon>
        <taxon>Streptosporangiaceae</taxon>
        <taxon>Sphaerisporangium</taxon>
    </lineage>
</organism>
<evidence type="ECO:0008006" key="3">
    <source>
        <dbReference type="Google" id="ProtNLM"/>
    </source>
</evidence>
<protein>
    <recommendedName>
        <fullName evidence="3">LamG domain-containing protein</fullName>
    </recommendedName>
</protein>
<evidence type="ECO:0000313" key="1">
    <source>
        <dbReference type="EMBL" id="RCG28350.1"/>
    </source>
</evidence>
<dbReference type="Proteomes" id="UP000253094">
    <property type="component" value="Unassembled WGS sequence"/>
</dbReference>
<dbReference type="OrthoDB" id="5196824at2"/>
<evidence type="ECO:0000313" key="2">
    <source>
        <dbReference type="Proteomes" id="UP000253094"/>
    </source>
</evidence>
<comment type="caution">
    <text evidence="1">The sequence shown here is derived from an EMBL/GenBank/DDBJ whole genome shotgun (WGS) entry which is preliminary data.</text>
</comment>
<reference evidence="1 2" key="1">
    <citation type="submission" date="2018-06" db="EMBL/GenBank/DDBJ databases">
        <title>Sphaerisporangium craniellae sp. nov., isolated from a marine sponge in the South China Sea.</title>
        <authorList>
            <person name="Li L."/>
        </authorList>
    </citation>
    <scope>NUCLEOTIDE SEQUENCE [LARGE SCALE GENOMIC DNA]</scope>
    <source>
        <strain evidence="1 2">CCTCC AA 208026</strain>
    </source>
</reference>
<gene>
    <name evidence="1" type="ORF">DQ384_24870</name>
</gene>
<name>A0A367FFF6_9ACTN</name>
<dbReference type="Gene3D" id="2.60.120.200">
    <property type="match status" value="1"/>
</dbReference>
<proteinExistence type="predicted"/>
<dbReference type="SUPFAM" id="SSF49899">
    <property type="entry name" value="Concanavalin A-like lectins/glucanases"/>
    <property type="match status" value="1"/>
</dbReference>
<keyword evidence="2" id="KW-1185">Reference proteome</keyword>
<dbReference type="EMBL" id="QOIL01000014">
    <property type="protein sequence ID" value="RCG28350.1"/>
    <property type="molecule type" value="Genomic_DNA"/>
</dbReference>
<sequence length="209" mass="22872">MAMNHPGLYELVLHHRYADPDFQDLSGHGNHGYGTVPRVAGDGRVAAVFDGERDRIFVPPSATLTRRGGIRADVVVNVDELGHRRTLVEGYLSFAVHVEGDGAIGAGIYRHLEWYGVQSPRAVVPTGRWVTVTFLYTEDGVMTLSLDGETVAEEYRRLGAANGVAWPFGLSIGAWPDADQRVLKGRLAEVKLWRSLPPGPSLDLDRADT</sequence>
<dbReference type="Pfam" id="PF13385">
    <property type="entry name" value="Laminin_G_3"/>
    <property type="match status" value="1"/>
</dbReference>